<evidence type="ECO:0000256" key="10">
    <source>
        <dbReference type="RuleBase" id="RU367136"/>
    </source>
</evidence>
<keyword evidence="7 10" id="KW-0472">Membrane</keyword>
<keyword evidence="5" id="KW-0256">Endoplasmic reticulum</keyword>
<dbReference type="VEuPathDB" id="AmoebaDB:EHI5A_085490"/>
<dbReference type="GO" id="GO:0102704">
    <property type="term" value="F:GDP-Man:Man(2)GlcNAc(2)-PP-Dol alpha-1,6-mannosyltransferase activity"/>
    <property type="evidence" value="ECO:0007669"/>
    <property type="project" value="UniProtKB-UniRule"/>
</dbReference>
<gene>
    <name evidence="13" type="ORF">CL6EHI_001990</name>
</gene>
<evidence type="ECO:0000313" key="13">
    <source>
        <dbReference type="EMBL" id="GAT96721.1"/>
    </source>
</evidence>
<dbReference type="Pfam" id="PF00534">
    <property type="entry name" value="Glycos_transf_1"/>
    <property type="match status" value="1"/>
</dbReference>
<dbReference type="FunFam" id="3.40.50.2000:FF:000468">
    <property type="entry name" value="Alpha 1 3-mannosyltransferase alg2 putative"/>
    <property type="match status" value="1"/>
</dbReference>
<proteinExistence type="inferred from homology"/>
<evidence type="ECO:0000256" key="6">
    <source>
        <dbReference type="ARBA" id="ARBA00022989"/>
    </source>
</evidence>
<dbReference type="EC" id="2.4.1.257" evidence="10"/>
<feature type="transmembrane region" description="Helical" evidence="10">
    <location>
        <begin position="66"/>
        <end position="86"/>
    </location>
</feature>
<dbReference type="InterPro" id="IPR028098">
    <property type="entry name" value="Glyco_trans_4-like_N"/>
</dbReference>
<evidence type="ECO:0000256" key="5">
    <source>
        <dbReference type="ARBA" id="ARBA00022824"/>
    </source>
</evidence>
<organism evidence="13 14">
    <name type="scientific">Entamoeba histolytica</name>
    <dbReference type="NCBI Taxonomy" id="5759"/>
    <lineage>
        <taxon>Eukaryota</taxon>
        <taxon>Amoebozoa</taxon>
        <taxon>Evosea</taxon>
        <taxon>Archamoebae</taxon>
        <taxon>Mastigamoebida</taxon>
        <taxon>Entamoebidae</taxon>
        <taxon>Entamoeba</taxon>
    </lineage>
</organism>
<keyword evidence="4 10" id="KW-0812">Transmembrane</keyword>
<comment type="caution">
    <text evidence="13">The sequence shown here is derived from an EMBL/GenBank/DDBJ whole genome shotgun (WGS) entry which is preliminary data.</text>
</comment>
<feature type="domain" description="Glycosyltransferase subfamily 4-like N-terminal" evidence="12">
    <location>
        <begin position="17"/>
        <end position="185"/>
    </location>
</feature>
<dbReference type="UniPathway" id="UPA00378"/>
<comment type="function">
    <text evidence="10">Mannosylates Man(2)GlcNAc(2)-dolichol diphosphate and Man(1)GlcNAc(2)-dolichol diphosphate to form Man(3)GlcNAc(2)-dolichol diphosphate.</text>
</comment>
<reference evidence="13 14" key="1">
    <citation type="submission" date="2016-05" db="EMBL/GenBank/DDBJ databases">
        <title>First whole genome sequencing of Entamoeba histolytica HM1:IMSS-clone-6.</title>
        <authorList>
            <person name="Mukherjee Avik.K."/>
            <person name="Izumyama S."/>
            <person name="Nakada-Tsukui K."/>
            <person name="Nozaki T."/>
        </authorList>
    </citation>
    <scope>NUCLEOTIDE SEQUENCE [LARGE SCALE GENOMIC DNA]</scope>
    <source>
        <strain evidence="13 14">HM1:IMSS clone 6</strain>
    </source>
</reference>
<evidence type="ECO:0000256" key="7">
    <source>
        <dbReference type="ARBA" id="ARBA00023136"/>
    </source>
</evidence>
<keyword evidence="3 10" id="KW-0808">Transferase</keyword>
<dbReference type="OMA" id="AMYMKCP"/>
<dbReference type="VEuPathDB" id="AmoebaDB:EHI_001990"/>
<comment type="similarity">
    <text evidence="10">Belongs to the glycosyltransferase group 1 family.</text>
</comment>
<evidence type="ECO:0000256" key="9">
    <source>
        <dbReference type="ARBA" id="ARBA00045104"/>
    </source>
</evidence>
<sequence>MDNNTKTAIIIHPDLGIGGAERLVVDIALALEHEDYDVKFYTSHHDKEHCFPETKGRFQVFVHGDFLPITLFGYFYIFFATIRALYLSIIVAWKTNADIYIVDQISIGVPILKLFNKKVLFYCHHPDKCLCKEGGFMKKIYRIPFDWLEEKSMGLSDSIVVNSLYTQSVYEKAFPSHSRTPQVLYPTYNPILEESMNSESPFEEEPKEEFWFISINRYEGKKNHKVALEALSLLEDDLKNNVRIIIAGGYDLRVKENKDVYNELEQLSHQLHIEDHVSLLKNFSNEEREYLFKKATAVLYTPPFEHFGIVPLEAMIKGVPVIACNNGGPLETVQNELTGLLCDGSKEGFAACISRLCHDNNLRQKLKLNAKKATKEKFGFETFTKKVSEVVHQVISN</sequence>
<dbReference type="VEuPathDB" id="AmoebaDB:KM1_100370"/>
<comment type="subcellular location">
    <subcellularLocation>
        <location evidence="10">Endoplasmic reticulum membrane</location>
        <topology evidence="10">Single-pass membrane protein</topology>
    </subcellularLocation>
</comment>
<accession>A0A5K1U149</accession>
<dbReference type="PANTHER" id="PTHR45918">
    <property type="entry name" value="ALPHA-1,3/1,6-MANNOSYLTRANSFERASE ALG2"/>
    <property type="match status" value="1"/>
</dbReference>
<feature type="domain" description="Glycosyl transferase family 1" evidence="11">
    <location>
        <begin position="202"/>
        <end position="372"/>
    </location>
</feature>
<dbReference type="GO" id="GO:0005789">
    <property type="term" value="C:endoplasmic reticulum membrane"/>
    <property type="evidence" value="ECO:0007669"/>
    <property type="project" value="UniProtKB-SubCell"/>
</dbReference>
<evidence type="ECO:0000256" key="2">
    <source>
        <dbReference type="ARBA" id="ARBA00022676"/>
    </source>
</evidence>
<comment type="catalytic activity">
    <reaction evidence="8 10">
        <text>a beta-D-Man-(1-&gt;4)-beta-D-GlcNAc-(1-&gt;4)-alpha-D-GlcNAc-diphospho-di-trans,poly-cis-dolichol + GDP-alpha-D-mannose = an alpha-D-Man-(1-&gt;3)-beta-D-Man-(1-&gt;4)-beta-D-GlcNAc-(1-&gt;4)-alpha-D-GlcNAc-diphospho-di-trans,poly-cis-dolichol + GDP + H(+)</text>
        <dbReference type="Rhea" id="RHEA:29515"/>
        <dbReference type="Rhea" id="RHEA-COMP:19511"/>
        <dbReference type="Rhea" id="RHEA-COMP:19513"/>
        <dbReference type="ChEBI" id="CHEBI:15378"/>
        <dbReference type="ChEBI" id="CHEBI:57527"/>
        <dbReference type="ChEBI" id="CHEBI:58189"/>
        <dbReference type="ChEBI" id="CHEBI:58472"/>
        <dbReference type="ChEBI" id="CHEBI:132510"/>
        <dbReference type="EC" id="2.4.1.132"/>
    </reaction>
    <physiologicalReaction direction="left-to-right" evidence="8 10">
        <dbReference type="Rhea" id="RHEA:29516"/>
    </physiologicalReaction>
</comment>
<dbReference type="InterPro" id="IPR001296">
    <property type="entry name" value="Glyco_trans_1"/>
</dbReference>
<evidence type="ECO:0000256" key="3">
    <source>
        <dbReference type="ARBA" id="ARBA00022679"/>
    </source>
</evidence>
<dbReference type="EMBL" id="BDEQ01000001">
    <property type="protein sequence ID" value="GAT96721.1"/>
    <property type="molecule type" value="Genomic_DNA"/>
</dbReference>
<name>A0A5K1U149_ENTHI</name>
<evidence type="ECO:0000259" key="11">
    <source>
        <dbReference type="Pfam" id="PF00534"/>
    </source>
</evidence>
<protein>
    <recommendedName>
        <fullName evidence="10">Alpha-1,3/1,6-mannosyltransferase ALG2</fullName>
        <ecNumber evidence="10">2.4.1.132</ecNumber>
        <ecNumber evidence="10">2.4.1.257</ecNumber>
    </recommendedName>
    <alternativeName>
        <fullName evidence="10">GDP-Man:Man(1)GlcNAc(2)-PP-Dol alpha-1,3-mannosyltransferase</fullName>
    </alternativeName>
</protein>
<dbReference type="AlphaFoldDB" id="A0A5K1U149"/>
<comment type="pathway">
    <text evidence="1 10">Protein modification; protein glycosylation.</text>
</comment>
<evidence type="ECO:0000256" key="1">
    <source>
        <dbReference type="ARBA" id="ARBA00004922"/>
    </source>
</evidence>
<dbReference type="Gene3D" id="3.40.50.2000">
    <property type="entry name" value="Glycogen Phosphorylase B"/>
    <property type="match status" value="2"/>
</dbReference>
<evidence type="ECO:0000256" key="4">
    <source>
        <dbReference type="ARBA" id="ARBA00022692"/>
    </source>
</evidence>
<evidence type="ECO:0000259" key="12">
    <source>
        <dbReference type="Pfam" id="PF13439"/>
    </source>
</evidence>
<dbReference type="InterPro" id="IPR027054">
    <property type="entry name" value="ALG2"/>
</dbReference>
<dbReference type="Proteomes" id="UP000078387">
    <property type="component" value="Unassembled WGS sequence"/>
</dbReference>
<evidence type="ECO:0000313" key="14">
    <source>
        <dbReference type="Proteomes" id="UP000078387"/>
    </source>
</evidence>
<dbReference type="EC" id="2.4.1.132" evidence="10"/>
<dbReference type="GO" id="GO:0004378">
    <property type="term" value="F:GDP-Man:Man(1)GlcNAc(2)-PP-Dol alpha-1,3-mannosyltransferase activity"/>
    <property type="evidence" value="ECO:0007669"/>
    <property type="project" value="UniProtKB-UniRule"/>
</dbReference>
<dbReference type="Pfam" id="PF13439">
    <property type="entry name" value="Glyco_transf_4"/>
    <property type="match status" value="1"/>
</dbReference>
<evidence type="ECO:0000256" key="8">
    <source>
        <dbReference type="ARBA" id="ARBA00045103"/>
    </source>
</evidence>
<keyword evidence="6 10" id="KW-1133">Transmembrane helix</keyword>
<dbReference type="SUPFAM" id="SSF53756">
    <property type="entry name" value="UDP-Glycosyltransferase/glycogen phosphorylase"/>
    <property type="match status" value="1"/>
</dbReference>
<comment type="catalytic activity">
    <reaction evidence="9 10">
        <text>an alpha-D-Man-(1-&gt;3)-beta-D-Man-(1-&gt;4)-beta-D-GlcNAc-(1-&gt;4)-alpha-D-GlcNAc-diphospho-di-trans,poly-cis-dolichol + GDP-alpha-D-mannose = an alpha-D-Man-(1-&gt;3)-[alpha-D-Man-(1-&gt;6)]-beta-D-Man-(1-&gt;4)-beta-D-GlcNAc-(1-&gt;4)-alpha-D-GlcNAc-diphospho-di-trans,poly-cis-dolichol + GDP + H(+)</text>
        <dbReference type="Rhea" id="RHEA:29519"/>
        <dbReference type="Rhea" id="RHEA-COMP:19513"/>
        <dbReference type="Rhea" id="RHEA-COMP:19515"/>
        <dbReference type="ChEBI" id="CHEBI:15378"/>
        <dbReference type="ChEBI" id="CHEBI:57527"/>
        <dbReference type="ChEBI" id="CHEBI:58189"/>
        <dbReference type="ChEBI" id="CHEBI:132510"/>
        <dbReference type="ChEBI" id="CHEBI:132511"/>
        <dbReference type="EC" id="2.4.1.257"/>
    </reaction>
    <physiologicalReaction direction="left-to-right" evidence="9 10">
        <dbReference type="Rhea" id="RHEA:29520"/>
    </physiologicalReaction>
</comment>
<keyword evidence="2 10" id="KW-0328">Glycosyltransferase</keyword>
<dbReference type="PANTHER" id="PTHR45918:SF1">
    <property type="entry name" value="ALPHA-1,3_1,6-MANNOSYLTRANSFERASE ALG2"/>
    <property type="match status" value="1"/>
</dbReference>